<proteinExistence type="predicted"/>
<dbReference type="OrthoDB" id="10474168at2759"/>
<dbReference type="Gene3D" id="2.40.50.140">
    <property type="entry name" value="Nucleic acid-binding proteins"/>
    <property type="match status" value="1"/>
</dbReference>
<name>A0A167NY71_CALVF</name>
<dbReference type="SUPFAM" id="SSF50249">
    <property type="entry name" value="Nucleic acid-binding proteins"/>
    <property type="match status" value="1"/>
</dbReference>
<feature type="domain" description="Replication factor A C-terminal" evidence="1">
    <location>
        <begin position="531"/>
        <end position="581"/>
    </location>
</feature>
<evidence type="ECO:0000313" key="2">
    <source>
        <dbReference type="EMBL" id="KZO98215.1"/>
    </source>
</evidence>
<dbReference type="Proteomes" id="UP000076738">
    <property type="component" value="Unassembled WGS sequence"/>
</dbReference>
<dbReference type="EMBL" id="KV417276">
    <property type="protein sequence ID" value="KZO98215.1"/>
    <property type="molecule type" value="Genomic_DNA"/>
</dbReference>
<dbReference type="STRING" id="1330018.A0A167NY71"/>
<protein>
    <recommendedName>
        <fullName evidence="1">Replication factor A C-terminal domain-containing protein</fullName>
    </recommendedName>
</protein>
<evidence type="ECO:0000313" key="3">
    <source>
        <dbReference type="Proteomes" id="UP000076738"/>
    </source>
</evidence>
<evidence type="ECO:0000259" key="1">
    <source>
        <dbReference type="Pfam" id="PF08646"/>
    </source>
</evidence>
<dbReference type="Pfam" id="PF08646">
    <property type="entry name" value="Rep_fac-A_C"/>
    <property type="match status" value="1"/>
</dbReference>
<dbReference type="InterPro" id="IPR012340">
    <property type="entry name" value="NA-bd_OB-fold"/>
</dbReference>
<dbReference type="InterPro" id="IPR013955">
    <property type="entry name" value="Rep_factor-A_C"/>
</dbReference>
<gene>
    <name evidence="2" type="ORF">CALVIDRAFT_526112</name>
</gene>
<accession>A0A167NY71</accession>
<reference evidence="2 3" key="1">
    <citation type="journal article" date="2016" name="Mol. Biol. Evol.">
        <title>Comparative Genomics of Early-Diverging Mushroom-Forming Fungi Provides Insights into the Origins of Lignocellulose Decay Capabilities.</title>
        <authorList>
            <person name="Nagy L.G."/>
            <person name="Riley R."/>
            <person name="Tritt A."/>
            <person name="Adam C."/>
            <person name="Daum C."/>
            <person name="Floudas D."/>
            <person name="Sun H."/>
            <person name="Yadav J.S."/>
            <person name="Pangilinan J."/>
            <person name="Larsson K.H."/>
            <person name="Matsuura K."/>
            <person name="Barry K."/>
            <person name="Labutti K."/>
            <person name="Kuo R."/>
            <person name="Ohm R.A."/>
            <person name="Bhattacharya S.S."/>
            <person name="Shirouzu T."/>
            <person name="Yoshinaga Y."/>
            <person name="Martin F.M."/>
            <person name="Grigoriev I.V."/>
            <person name="Hibbett D.S."/>
        </authorList>
    </citation>
    <scope>NUCLEOTIDE SEQUENCE [LARGE SCALE GENOMIC DNA]</scope>
    <source>
        <strain evidence="2 3">TUFC12733</strain>
    </source>
</reference>
<dbReference type="AlphaFoldDB" id="A0A167NY71"/>
<keyword evidence="3" id="KW-1185">Reference proteome</keyword>
<organism evidence="2 3">
    <name type="scientific">Calocera viscosa (strain TUFC12733)</name>
    <dbReference type="NCBI Taxonomy" id="1330018"/>
    <lineage>
        <taxon>Eukaryota</taxon>
        <taxon>Fungi</taxon>
        <taxon>Dikarya</taxon>
        <taxon>Basidiomycota</taxon>
        <taxon>Agaricomycotina</taxon>
        <taxon>Dacrymycetes</taxon>
        <taxon>Dacrymycetales</taxon>
        <taxon>Dacrymycetaceae</taxon>
        <taxon>Calocera</taxon>
    </lineage>
</organism>
<sequence length="697" mass="78260">MAHTALTVGTLMPKTCTLLVNGDLRAQDFPKVQIVHIEEKTQPSGRSCYPRLFVVYISNGELVVQVVAGRDMAYTIEQRKLALWNTIHLVGYNVYKIHDNKKERRSILIHNTACIFAHPGLIAHPVSMPNITFETSKAYMRLRNPPLTYDWVPAAGRQVLVYAPPLVQGEDGNIPLRAAQPMGGWIFDVGEPLPDYALHMIPDGYSPLDPDGFVQVGNNCCAHVPGHGWRWGPSFEAIHAAQGAHPYNPTYNVFLPLPPPQQAVLNVVAVPLLPQVAQPVVPVQLLPFAHPVGTAPPPLGPDHNGFNIVRSIASGQRVDMWVHIMRIDIGSAVDLIVQDDETQIDMVIWPSLKRDLSRLRVNKCYQFYNLKTVDSKKWCRTWHPSQLTFESDSRTYEVENDDIPEWIIRPCRLNCLERGVSNRPIDVFCVIMNTSEVIPGKPKGEGTKTIHGITEIVRPQDVPELQDAHDDMVQWWQTVSDDDTVWNTLAYSCSANGAVAMACSGLQTTSPTVRIADVDANNWGTHQVPDFFKIKGTFTVIKPDSITYIGCARPNCNKKVEPQDLHANRHYLCQRCDHQFDLGVGRCVGLQAAHPHVAQPVANLVHRYRMRILMKDANGHTHYAVAFNTATQGALGMPAQVMRAQLGQQDFEVYNLVQWVIDTVATKTWLMTIEAHTEQHGPWRGREQWIVTHFREQ</sequence>